<dbReference type="HOGENOM" id="CLU_249861_0_0_1"/>
<feature type="region of interest" description="Disordered" evidence="3">
    <location>
        <begin position="496"/>
        <end position="595"/>
    </location>
</feature>
<evidence type="ECO:0000256" key="3">
    <source>
        <dbReference type="SAM" id="MobiDB-lite"/>
    </source>
</evidence>
<evidence type="ECO:0000256" key="2">
    <source>
        <dbReference type="ARBA" id="ARBA00023242"/>
    </source>
</evidence>
<feature type="compositionally biased region" description="Basic and acidic residues" evidence="3">
    <location>
        <begin position="1102"/>
        <end position="1135"/>
    </location>
</feature>
<organism evidence="5">
    <name type="scientific">Magallana gigas</name>
    <name type="common">Pacific oyster</name>
    <name type="synonym">Crassostrea gigas</name>
    <dbReference type="NCBI Taxonomy" id="29159"/>
    <lineage>
        <taxon>Eukaryota</taxon>
        <taxon>Metazoa</taxon>
        <taxon>Spiralia</taxon>
        <taxon>Lophotrochozoa</taxon>
        <taxon>Mollusca</taxon>
        <taxon>Bivalvia</taxon>
        <taxon>Autobranchia</taxon>
        <taxon>Pteriomorphia</taxon>
        <taxon>Ostreida</taxon>
        <taxon>Ostreoidea</taxon>
        <taxon>Ostreidae</taxon>
        <taxon>Magallana</taxon>
    </lineage>
</organism>
<feature type="compositionally biased region" description="Polar residues" evidence="3">
    <location>
        <begin position="1340"/>
        <end position="1351"/>
    </location>
</feature>
<feature type="compositionally biased region" description="Polar residues" evidence="3">
    <location>
        <begin position="1457"/>
        <end position="1466"/>
    </location>
</feature>
<feature type="compositionally biased region" description="Basic and acidic residues" evidence="3">
    <location>
        <begin position="1289"/>
        <end position="1298"/>
    </location>
</feature>
<feature type="compositionally biased region" description="Basic and acidic residues" evidence="3">
    <location>
        <begin position="940"/>
        <end position="956"/>
    </location>
</feature>
<keyword evidence="2" id="KW-0539">Nucleus</keyword>
<evidence type="ECO:0000256" key="1">
    <source>
        <dbReference type="ARBA" id="ARBA00004123"/>
    </source>
</evidence>
<dbReference type="GO" id="GO:0005634">
    <property type="term" value="C:nucleus"/>
    <property type="evidence" value="ECO:0007669"/>
    <property type="project" value="UniProtKB-SubCell"/>
</dbReference>
<feature type="compositionally biased region" description="Basic and acidic residues" evidence="3">
    <location>
        <begin position="806"/>
        <end position="820"/>
    </location>
</feature>
<feature type="compositionally biased region" description="Basic residues" evidence="3">
    <location>
        <begin position="1467"/>
        <end position="1477"/>
    </location>
</feature>
<feature type="compositionally biased region" description="Polar residues" evidence="3">
    <location>
        <begin position="659"/>
        <end position="669"/>
    </location>
</feature>
<feature type="compositionally biased region" description="Basic residues" evidence="3">
    <location>
        <begin position="1415"/>
        <end position="1424"/>
    </location>
</feature>
<feature type="compositionally biased region" description="Low complexity" evidence="3">
    <location>
        <begin position="856"/>
        <end position="873"/>
    </location>
</feature>
<feature type="compositionally biased region" description="Polar residues" evidence="3">
    <location>
        <begin position="555"/>
        <end position="564"/>
    </location>
</feature>
<proteinExistence type="predicted"/>
<accession>K1QVB2</accession>
<feature type="region of interest" description="Disordered" evidence="3">
    <location>
        <begin position="685"/>
        <end position="736"/>
    </location>
</feature>
<feature type="compositionally biased region" description="Basic and acidic residues" evidence="3">
    <location>
        <begin position="1215"/>
        <end position="1226"/>
    </location>
</feature>
<evidence type="ECO:0000313" key="5">
    <source>
        <dbReference type="EMBL" id="EKC40802.1"/>
    </source>
</evidence>
<sequence length="1477" mass="164671">MIDGMVEVMGQKVGDLWHAEGGSGLYPPCSLHALLSIYLLDDISLIDKHSVVLYALLDMVSLADPSTHDKLVLKVQKFSKKFGIPYTVVKQVQGFWLMDHKDFEESMSQILDPFVILDFGRWQHQRIVKSLLYQGESKMAVRYLSIVQPTLSTPEEVKLKLTVLLANGMTAEALEYQRSCQDQTNAQDLLQHIFEACKQTRTVDQLLQLPMTGGEEETLVQFLTSSTDQYCQEVLILHYLQRACYVEAIRLNEKLKQTVMTDASAKARERATARNAIVDGFMSVLTNVQKKLVWESYHCQKKPSVFRKEVKRPQPLSTKVTTRNYNMQSRSSLYADVMNHVEEMEVEENLDTPDGTPEIISRKAFLGTLVTPKINDTLSKLKVQGASALRLLQTPKVERKTPRKSTRSVSTAPTPQSILKVRNLINSATKFDSPDTSSKDISINEPCSDLKLSFSQENMAVSLSVGKPASTKVTHLANANSGQGTPKKLRFAMEDDEDLEPAKTQREPLVLSAKKLRFPDRDSKAGPSKTLGSLTSPKSAMARTPIRPVKDRSPTPESISMSPKNRSKLDKLNRSPRASISEEEENVKNKPQEDIEMEDESFFSPSVPYPGEISAINPMTKEPEVASNPKEMSPTLVLTNFPKGRFTQLKNSPHKASPNKLSVSSLCRSPTVKLSQERTALFSDKEMVKASEEEVSTTTGVKEPIEIDLTMDGDTEEEQAPIQSGQGVEESVDQVKDRTLVSAADSSVDNIQTYAFAPPASTSDMPLMEKRSFQRIRSKHQFTFSPPVQVKSSGQRDEGSSLDISKTAEADSTSEMKTDNNEVFSSLNGKLDSSLDEGIKDKKSRWHRGNLRSQKFKFSPPSTKKSSGKAASSEGADGSFLDTSGKGRTTRTRSQQAKESAKSKRSQKTTKSSKKSASEVESSTEGSEDVQMESSDVPDSEAKSGHEDNNELEQSKSRRGRSRRQKVVNDIESSDMESRALREAMSLENKPSQHSARRGSSRSKSPAKAEVEESEREITPTPRTRGRRKQLKSESSEIEVPVLSIPVLSTPSRRTRKKESEGQQDEVPRTPSRRGRKQQTSESESVVKTPAPSRKGRKVQAKKGEHEKDSESEAKVSEEEKKGEKDEGSEIETKEAVATPSRRGRKKQEVTDNTIEESIINPVSTPSRRSRRKAVEKDIIEQVATPSTPTRRGRRRPTKKEAQPEEEDIVQEDTSESKVEEDRGVEETGGSQVEEEMESQSMEAEEEHGEKLDGDMDDNQAAEEENENNSAASISFTFANPVDVDLDEDSKKELESSFEKANNFYFSPPLTRGLSKRLSIDPDGTTSISSRLSLEPDNLSRPSQRRLSQQGPEVEPPILLPTDNVTPRPPIHENQPIPRRMSLRGSRSQTPEVQEKPKVPRRGASEPPDNPTVAKVRKRGRKKRDPSPVDDVSLIPPIPENEAVETRSLRSKRGASEESNSSQSTTRRGRRKAYKLW</sequence>
<gene>
    <name evidence="5" type="ORF">CGI_10026483</name>
</gene>
<feature type="compositionally biased region" description="Acidic residues" evidence="3">
    <location>
        <begin position="709"/>
        <end position="719"/>
    </location>
</feature>
<dbReference type="InterPro" id="IPR052620">
    <property type="entry name" value="ELYS/MEL-28_NucAsmblyFactor"/>
</dbReference>
<evidence type="ECO:0000259" key="4">
    <source>
        <dbReference type="Pfam" id="PF13934"/>
    </source>
</evidence>
<dbReference type="EMBL" id="JH818113">
    <property type="protein sequence ID" value="EKC40802.1"/>
    <property type="molecule type" value="Genomic_DNA"/>
</dbReference>
<comment type="subcellular location">
    <subcellularLocation>
        <location evidence="1">Nucleus</location>
    </subcellularLocation>
</comment>
<reference evidence="5" key="1">
    <citation type="journal article" date="2012" name="Nature">
        <title>The oyster genome reveals stress adaptation and complexity of shell formation.</title>
        <authorList>
            <person name="Zhang G."/>
            <person name="Fang X."/>
            <person name="Guo X."/>
            <person name="Li L."/>
            <person name="Luo R."/>
            <person name="Xu F."/>
            <person name="Yang P."/>
            <person name="Zhang L."/>
            <person name="Wang X."/>
            <person name="Qi H."/>
            <person name="Xiong Z."/>
            <person name="Que H."/>
            <person name="Xie Y."/>
            <person name="Holland P.W."/>
            <person name="Paps J."/>
            <person name="Zhu Y."/>
            <person name="Wu F."/>
            <person name="Chen Y."/>
            <person name="Wang J."/>
            <person name="Peng C."/>
            <person name="Meng J."/>
            <person name="Yang L."/>
            <person name="Liu J."/>
            <person name="Wen B."/>
            <person name="Zhang N."/>
            <person name="Huang Z."/>
            <person name="Zhu Q."/>
            <person name="Feng Y."/>
            <person name="Mount A."/>
            <person name="Hedgecock D."/>
            <person name="Xu Z."/>
            <person name="Liu Y."/>
            <person name="Domazet-Loso T."/>
            <person name="Du Y."/>
            <person name="Sun X."/>
            <person name="Zhang S."/>
            <person name="Liu B."/>
            <person name="Cheng P."/>
            <person name="Jiang X."/>
            <person name="Li J."/>
            <person name="Fan D."/>
            <person name="Wang W."/>
            <person name="Fu W."/>
            <person name="Wang T."/>
            <person name="Wang B."/>
            <person name="Zhang J."/>
            <person name="Peng Z."/>
            <person name="Li Y."/>
            <person name="Li N."/>
            <person name="Wang J."/>
            <person name="Chen M."/>
            <person name="He Y."/>
            <person name="Tan F."/>
            <person name="Song X."/>
            <person name="Zheng Q."/>
            <person name="Huang R."/>
            <person name="Yang H."/>
            <person name="Du X."/>
            <person name="Chen L."/>
            <person name="Yang M."/>
            <person name="Gaffney P.M."/>
            <person name="Wang S."/>
            <person name="Luo L."/>
            <person name="She Z."/>
            <person name="Ming Y."/>
            <person name="Huang W."/>
            <person name="Zhang S."/>
            <person name="Huang B."/>
            <person name="Zhang Y."/>
            <person name="Qu T."/>
            <person name="Ni P."/>
            <person name="Miao G."/>
            <person name="Wang J."/>
            <person name="Wang Q."/>
            <person name="Steinberg C.E."/>
            <person name="Wang H."/>
            <person name="Li N."/>
            <person name="Qian L."/>
            <person name="Zhang G."/>
            <person name="Li Y."/>
            <person name="Yang H."/>
            <person name="Liu X."/>
            <person name="Wang J."/>
            <person name="Yin Y."/>
            <person name="Wang J."/>
        </authorList>
    </citation>
    <scope>NUCLEOTIDE SEQUENCE [LARGE SCALE GENOMIC DNA]</scope>
    <source>
        <strain evidence="5">05x7-T-G4-1.051#20</strain>
    </source>
</reference>
<feature type="compositionally biased region" description="Acidic residues" evidence="3">
    <location>
        <begin position="1233"/>
        <end position="1247"/>
    </location>
</feature>
<protein>
    <submittedName>
        <fullName evidence="5">Protein ELYS</fullName>
    </submittedName>
</protein>
<feature type="region of interest" description="Disordered" evidence="3">
    <location>
        <begin position="645"/>
        <end position="669"/>
    </location>
</feature>
<feature type="region of interest" description="Disordered" evidence="3">
    <location>
        <begin position="778"/>
        <end position="1477"/>
    </location>
</feature>
<feature type="compositionally biased region" description="Basic residues" evidence="3">
    <location>
        <begin position="903"/>
        <end position="914"/>
    </location>
</feature>
<dbReference type="InParanoid" id="K1QVB2"/>
<feature type="compositionally biased region" description="Acidic residues" evidence="3">
    <location>
        <begin position="1255"/>
        <end position="1267"/>
    </location>
</feature>
<feature type="compositionally biased region" description="Basic residues" evidence="3">
    <location>
        <begin position="957"/>
        <end position="966"/>
    </location>
</feature>
<name>K1QVB2_MAGGI</name>
<feature type="compositionally biased region" description="Acidic residues" evidence="3">
    <location>
        <begin position="926"/>
        <end position="939"/>
    </location>
</feature>
<dbReference type="Pfam" id="PF13934">
    <property type="entry name" value="ELYS"/>
    <property type="match status" value="1"/>
</dbReference>
<feature type="domain" description="ELYS-like" evidence="4">
    <location>
        <begin position="2"/>
        <end position="225"/>
    </location>
</feature>
<feature type="compositionally biased region" description="Polar residues" evidence="3">
    <location>
        <begin position="781"/>
        <end position="793"/>
    </location>
</feature>
<dbReference type="PANTHER" id="PTHR21583">
    <property type="entry name" value="ELYS PROTEIN"/>
    <property type="match status" value="1"/>
</dbReference>
<dbReference type="PANTHER" id="PTHR21583:SF8">
    <property type="entry name" value="PROTEIN ELYS"/>
    <property type="match status" value="1"/>
</dbReference>
<feature type="compositionally biased region" description="Acidic residues" evidence="3">
    <location>
        <begin position="1204"/>
        <end position="1214"/>
    </location>
</feature>
<dbReference type="InterPro" id="IPR025151">
    <property type="entry name" value="ELYS_dom"/>
</dbReference>